<dbReference type="SUPFAM" id="SSF47459">
    <property type="entry name" value="HLH, helix-loop-helix DNA-binding domain"/>
    <property type="match status" value="1"/>
</dbReference>
<dbReference type="InterPro" id="IPR031066">
    <property type="entry name" value="bHLH_ALC-like_plant"/>
</dbReference>
<feature type="compositionally biased region" description="Pro residues" evidence="6">
    <location>
        <begin position="358"/>
        <end position="368"/>
    </location>
</feature>
<comment type="caution">
    <text evidence="8">The sequence shown here is derived from an EMBL/GenBank/DDBJ whole genome shotgun (WGS) entry which is preliminary data.</text>
</comment>
<keyword evidence="4" id="KW-0804">Transcription</keyword>
<dbReference type="InterPro" id="IPR047265">
    <property type="entry name" value="PIF1-like_bHLH"/>
</dbReference>
<evidence type="ECO:0000256" key="2">
    <source>
        <dbReference type="ARBA" id="ARBA00023015"/>
    </source>
</evidence>
<name>A0ABR2FPM6_9ROSI</name>
<proteinExistence type="predicted"/>
<comment type="subcellular location">
    <subcellularLocation>
        <location evidence="1">Nucleus</location>
    </subcellularLocation>
</comment>
<dbReference type="Gene3D" id="4.10.280.10">
    <property type="entry name" value="Helix-loop-helix DNA-binding domain"/>
    <property type="match status" value="1"/>
</dbReference>
<dbReference type="CDD" id="cd11445">
    <property type="entry name" value="bHLH_AtPIF_like"/>
    <property type="match status" value="1"/>
</dbReference>
<gene>
    <name evidence="8" type="ORF">V6N12_068282</name>
</gene>
<feature type="domain" description="BHLH" evidence="7">
    <location>
        <begin position="224"/>
        <end position="273"/>
    </location>
</feature>
<keyword evidence="3" id="KW-0238">DNA-binding</keyword>
<dbReference type="SMART" id="SM00353">
    <property type="entry name" value="HLH"/>
    <property type="match status" value="1"/>
</dbReference>
<keyword evidence="5" id="KW-0539">Nucleus</keyword>
<evidence type="ECO:0000256" key="1">
    <source>
        <dbReference type="ARBA" id="ARBA00004123"/>
    </source>
</evidence>
<feature type="compositionally biased region" description="Polar residues" evidence="6">
    <location>
        <begin position="376"/>
        <end position="387"/>
    </location>
</feature>
<dbReference type="EMBL" id="JBBPBM010000005">
    <property type="protein sequence ID" value="KAK8584031.1"/>
    <property type="molecule type" value="Genomic_DNA"/>
</dbReference>
<evidence type="ECO:0000256" key="5">
    <source>
        <dbReference type="ARBA" id="ARBA00023242"/>
    </source>
</evidence>
<feature type="region of interest" description="Disordered" evidence="6">
    <location>
        <begin position="182"/>
        <end position="239"/>
    </location>
</feature>
<sequence length="438" mass="47990">MSHCTVPNWNLNCQRSVQQQQQVEEEEEKETDRSSFNPFNSRNKNHNVVPMSNYEVAELTWRNGQLAMQGFNGLLPTAAPTSKPACRSSDTLESIVYQATCHNQNQNSDRIIPANIISSVAASSGRESSGRLQKKRAWSMSDSDQCRKHMLSCGIHQEDRADRSACGSAKFHKVDNDVTMMTSGSHESLRSLKTKTTDGGDSGFHDGSESRDQTGPSHSTRRSRAAAIHNLSERKRRDRINQKMKTLQKLVPNASKTDKASMLDEVIEYLKQLQAQVQMMSMRSITPMMMMPLGLHQQQNLQMSVLSRLMGGMGVNHHGLGMGMGMGLLDVNAAAAAATMARNASPSLPPLLHLPPPFTTPAPPPMIPPRAASAAETQANAGGSSNAPVPLPDPSWAFLTQPMNLELYNKMAAALYQPQMNRTETASSPLPSNNVKED</sequence>
<organism evidence="8 9">
    <name type="scientific">Hibiscus sabdariffa</name>
    <name type="common">roselle</name>
    <dbReference type="NCBI Taxonomy" id="183260"/>
    <lineage>
        <taxon>Eukaryota</taxon>
        <taxon>Viridiplantae</taxon>
        <taxon>Streptophyta</taxon>
        <taxon>Embryophyta</taxon>
        <taxon>Tracheophyta</taxon>
        <taxon>Spermatophyta</taxon>
        <taxon>Magnoliopsida</taxon>
        <taxon>eudicotyledons</taxon>
        <taxon>Gunneridae</taxon>
        <taxon>Pentapetalae</taxon>
        <taxon>rosids</taxon>
        <taxon>malvids</taxon>
        <taxon>Malvales</taxon>
        <taxon>Malvaceae</taxon>
        <taxon>Malvoideae</taxon>
        <taxon>Hibiscus</taxon>
    </lineage>
</organism>
<keyword evidence="9" id="KW-1185">Reference proteome</keyword>
<feature type="region of interest" description="Disordered" evidence="6">
    <location>
        <begin position="16"/>
        <end position="46"/>
    </location>
</feature>
<evidence type="ECO:0000259" key="7">
    <source>
        <dbReference type="PROSITE" id="PS50888"/>
    </source>
</evidence>
<evidence type="ECO:0000256" key="4">
    <source>
        <dbReference type="ARBA" id="ARBA00023163"/>
    </source>
</evidence>
<dbReference type="PANTHER" id="PTHR45855:SF12">
    <property type="entry name" value="TRANSCRIPTION FACTOR PIF7-LIKE ISOFORM X1"/>
    <property type="match status" value="1"/>
</dbReference>
<reference evidence="8 9" key="1">
    <citation type="journal article" date="2024" name="G3 (Bethesda)">
        <title>Genome assembly of Hibiscus sabdariffa L. provides insights into metabolisms of medicinal natural products.</title>
        <authorList>
            <person name="Kim T."/>
        </authorList>
    </citation>
    <scope>NUCLEOTIDE SEQUENCE [LARGE SCALE GENOMIC DNA]</scope>
    <source>
        <strain evidence="8">TK-2024</strain>
        <tissue evidence="8">Old leaves</tissue>
    </source>
</reference>
<evidence type="ECO:0000313" key="9">
    <source>
        <dbReference type="Proteomes" id="UP001472677"/>
    </source>
</evidence>
<evidence type="ECO:0000256" key="3">
    <source>
        <dbReference type="ARBA" id="ARBA00023125"/>
    </source>
</evidence>
<feature type="region of interest" description="Disordered" evidence="6">
    <location>
        <begin position="358"/>
        <end position="389"/>
    </location>
</feature>
<accession>A0ABR2FPM6</accession>
<evidence type="ECO:0000313" key="8">
    <source>
        <dbReference type="EMBL" id="KAK8584031.1"/>
    </source>
</evidence>
<protein>
    <recommendedName>
        <fullName evidence="7">BHLH domain-containing protein</fullName>
    </recommendedName>
</protein>
<dbReference type="InterPro" id="IPR011598">
    <property type="entry name" value="bHLH_dom"/>
</dbReference>
<dbReference type="Proteomes" id="UP001472677">
    <property type="component" value="Unassembled WGS sequence"/>
</dbReference>
<dbReference type="Pfam" id="PF00010">
    <property type="entry name" value="HLH"/>
    <property type="match status" value="1"/>
</dbReference>
<dbReference type="PANTHER" id="PTHR45855">
    <property type="entry name" value="TRANSCRIPTION FACTOR PIF1-RELATED"/>
    <property type="match status" value="1"/>
</dbReference>
<keyword evidence="2" id="KW-0805">Transcription regulation</keyword>
<evidence type="ECO:0000256" key="6">
    <source>
        <dbReference type="SAM" id="MobiDB-lite"/>
    </source>
</evidence>
<dbReference type="PROSITE" id="PS50888">
    <property type="entry name" value="BHLH"/>
    <property type="match status" value="1"/>
</dbReference>
<dbReference type="InterPro" id="IPR036638">
    <property type="entry name" value="HLH_DNA-bd_sf"/>
</dbReference>
<feature type="compositionally biased region" description="Basic and acidic residues" evidence="6">
    <location>
        <begin position="187"/>
        <end position="212"/>
    </location>
</feature>